<proteinExistence type="predicted"/>
<dbReference type="EMBL" id="JAELUQ010000012">
    <property type="protein sequence ID" value="KAG7405522.1"/>
    <property type="molecule type" value="Genomic_DNA"/>
</dbReference>
<keyword evidence="2" id="KW-0812">Transmembrane</keyword>
<feature type="transmembrane region" description="Helical" evidence="2">
    <location>
        <begin position="651"/>
        <end position="675"/>
    </location>
</feature>
<evidence type="ECO:0000313" key="3">
    <source>
        <dbReference type="EMBL" id="KAG7405522.1"/>
    </source>
</evidence>
<gene>
    <name evidence="3" type="ORF">Forpe1208_v015351</name>
</gene>
<sequence length="746" mass="82406">MAQYEAIVSSDAAETTPQLPNRYESFREADSVSLPRADTESEPAVLKAAREQNVFVESQPSCPIPRKKYPKHRWWYKIGLLGLFTLITGTMVIFASCAILVFLWKGAQISRDRGEPAKFWKTIVFRDMATKAITICSAAMRVSIGLHISLVAAAVAALMLETTGTRFRDIAAISIQRASGSSPYTILPASLRVARASVFGVMHASIIILGTIILVASTFTSTILLTDLKNINIAGPMQTRLLPIGLGLNTTLSANGVLHYRSSPSANWRFGEMKPGNVASTAEIADTGNTYRALLPYMKEESRTTLEHYTGPGLVGNFRTVCFSPSLERVHFGLTASRWGLQAELNIKSTKNGPNFLQNWSKNEFSFTALLPTKWNASDAATLPLSLANNYHAGPRGDLGLTDPLSGRNFSFIPLLLLKSSPILLHGFGHLDLGGETDESEAMDKIHQLKGLKTKKDGRWTTASLKNGTEVFSATLCFVADNAPEIYEITMTGMTIPSEPTVEWQRNGTSKSSEQLQKQLGIGVSDKDYRRRHIMQLEIGVHDPKYSKLMTEPRNFALIQALLGYSPQGGWAMTNYKDLYEEDWIAWWAAHAVHVSLIQDILRATGDPALAIQALAFRFHSMIFYDSMAEFDLHKPVTTINSVEMLLPVRWTGLAVVLSLVLVHLLLLCSTMVLFQFKTRASDLGNAWQAIAQVVSTETRAVVEEASAVRDKEVEAWARSSGVSTRSYTVSMSDVRNRTEIMDQKM</sequence>
<evidence type="ECO:0000313" key="4">
    <source>
        <dbReference type="Proteomes" id="UP000694050"/>
    </source>
</evidence>
<accession>A0A8J5NRD2</accession>
<feature type="region of interest" description="Disordered" evidence="1">
    <location>
        <begin position="1"/>
        <end position="23"/>
    </location>
</feature>
<feature type="transmembrane region" description="Helical" evidence="2">
    <location>
        <begin position="74"/>
        <end position="104"/>
    </location>
</feature>
<evidence type="ECO:0000256" key="1">
    <source>
        <dbReference type="SAM" id="MobiDB-lite"/>
    </source>
</evidence>
<evidence type="ECO:0000256" key="2">
    <source>
        <dbReference type="SAM" id="Phobius"/>
    </source>
</evidence>
<name>A0A8J5NRD2_FUSOX</name>
<feature type="transmembrane region" description="Helical" evidence="2">
    <location>
        <begin position="198"/>
        <end position="219"/>
    </location>
</feature>
<keyword evidence="2" id="KW-0472">Membrane</keyword>
<dbReference type="Proteomes" id="UP000694050">
    <property type="component" value="Unassembled WGS sequence"/>
</dbReference>
<protein>
    <submittedName>
        <fullName evidence="3">Uncharacterized protein</fullName>
    </submittedName>
</protein>
<organism evidence="3 4">
    <name type="scientific">Fusarium oxysporum f. sp. rapae</name>
    <dbReference type="NCBI Taxonomy" id="485398"/>
    <lineage>
        <taxon>Eukaryota</taxon>
        <taxon>Fungi</taxon>
        <taxon>Dikarya</taxon>
        <taxon>Ascomycota</taxon>
        <taxon>Pezizomycotina</taxon>
        <taxon>Sordariomycetes</taxon>
        <taxon>Hypocreomycetidae</taxon>
        <taxon>Hypocreales</taxon>
        <taxon>Nectriaceae</taxon>
        <taxon>Fusarium</taxon>
        <taxon>Fusarium oxysporum species complex</taxon>
    </lineage>
</organism>
<feature type="transmembrane region" description="Helical" evidence="2">
    <location>
        <begin position="138"/>
        <end position="160"/>
    </location>
</feature>
<reference evidence="3" key="1">
    <citation type="submission" date="2021-04" db="EMBL/GenBank/DDBJ databases">
        <title>First draft genome resource for Brassicaceae pathogens Fusarium oxysporum f. sp. raphani and Fusarium oxysporum f. sp. rapae.</title>
        <authorList>
            <person name="Asai S."/>
        </authorList>
    </citation>
    <scope>NUCLEOTIDE SEQUENCE</scope>
    <source>
        <strain evidence="3">Tf1208</strain>
    </source>
</reference>
<dbReference type="AlphaFoldDB" id="A0A8J5NRD2"/>
<comment type="caution">
    <text evidence="3">The sequence shown here is derived from an EMBL/GenBank/DDBJ whole genome shotgun (WGS) entry which is preliminary data.</text>
</comment>
<keyword evidence="2" id="KW-1133">Transmembrane helix</keyword>